<sequence length="162" mass="17935">MNVGEILANWDGNHEYDDWYAIDMCKRGKIRRVAVGPGDDIKRRAELFVTGANMVQGDEPCEPGEFGLPEDVPFWRVLLIPSSEAKEHFDAIWSGVETVSNSEAAEMLEVSRGRVSQLISAGILETDDEGWVTVESIERRIASNPKAGRPRKAVEEGFCAAI</sequence>
<name>A0A7C9JDY7_9BACT</name>
<accession>A0A7C9JDY7</accession>
<dbReference type="AlphaFoldDB" id="A0A7C9JDY7"/>
<dbReference type="EMBL" id="QWKH01000052">
    <property type="protein sequence ID" value="NBI34881.1"/>
    <property type="molecule type" value="Genomic_DNA"/>
</dbReference>
<reference evidence="1" key="1">
    <citation type="submission" date="2018-08" db="EMBL/GenBank/DDBJ databases">
        <title>Murine metabolic-syndrome-specific gut microbial biobank.</title>
        <authorList>
            <person name="Liu C."/>
        </authorList>
    </citation>
    <scope>NUCLEOTIDE SEQUENCE [LARGE SCALE GENOMIC DNA]</scope>
    <source>
        <strain evidence="1">Z82</strain>
    </source>
</reference>
<gene>
    <name evidence="1" type="ORF">D1639_07530</name>
</gene>
<protein>
    <submittedName>
        <fullName evidence="1">Uncharacterized protein</fullName>
    </submittedName>
</protein>
<comment type="caution">
    <text evidence="1">The sequence shown here is derived from an EMBL/GenBank/DDBJ whole genome shotgun (WGS) entry which is preliminary data.</text>
</comment>
<proteinExistence type="predicted"/>
<organism evidence="1">
    <name type="scientific">Muribaculaceae bacterium Z82</name>
    <dbReference type="NCBI Taxonomy" id="2304548"/>
    <lineage>
        <taxon>Bacteria</taxon>
        <taxon>Pseudomonadati</taxon>
        <taxon>Bacteroidota</taxon>
        <taxon>Bacteroidia</taxon>
        <taxon>Bacteroidales</taxon>
        <taxon>Muribaculaceae</taxon>
    </lineage>
</organism>
<evidence type="ECO:0000313" key="1">
    <source>
        <dbReference type="EMBL" id="NBI34881.1"/>
    </source>
</evidence>